<dbReference type="RefSeq" id="WP_188369006.1">
    <property type="nucleotide sequence ID" value="NZ_BMFH01000001.1"/>
</dbReference>
<dbReference type="Pfam" id="PF03746">
    <property type="entry name" value="LamB_YcsF"/>
    <property type="match status" value="1"/>
</dbReference>
<name>A0ABQ1QRI0_9FLAO</name>
<comment type="caution">
    <text evidence="1">The sequence shown here is derived from an EMBL/GenBank/DDBJ whole genome shotgun (WGS) entry which is preliminary data.</text>
</comment>
<dbReference type="PANTHER" id="PTHR30292">
    <property type="entry name" value="UNCHARACTERIZED PROTEIN YBGL-RELATED"/>
    <property type="match status" value="1"/>
</dbReference>
<dbReference type="SUPFAM" id="SSF88713">
    <property type="entry name" value="Glycoside hydrolase/deacetylase"/>
    <property type="match status" value="1"/>
</dbReference>
<dbReference type="CDD" id="cd10801">
    <property type="entry name" value="LamB_YcsF_like_1"/>
    <property type="match status" value="1"/>
</dbReference>
<proteinExistence type="predicted"/>
<dbReference type="Gene3D" id="3.20.20.370">
    <property type="entry name" value="Glycoside hydrolase/deacetylase"/>
    <property type="match status" value="1"/>
</dbReference>
<dbReference type="Proteomes" id="UP000625780">
    <property type="component" value="Unassembled WGS sequence"/>
</dbReference>
<reference evidence="2" key="1">
    <citation type="journal article" date="2019" name="Int. J. Syst. Evol. Microbiol.">
        <title>The Global Catalogue of Microorganisms (GCM) 10K type strain sequencing project: providing services to taxonomists for standard genome sequencing and annotation.</title>
        <authorList>
            <consortium name="The Broad Institute Genomics Platform"/>
            <consortium name="The Broad Institute Genome Sequencing Center for Infectious Disease"/>
            <person name="Wu L."/>
            <person name="Ma J."/>
        </authorList>
    </citation>
    <scope>NUCLEOTIDE SEQUENCE [LARGE SCALE GENOMIC DNA]</scope>
    <source>
        <strain evidence="2">CGMCC 1.12606</strain>
    </source>
</reference>
<dbReference type="InterPro" id="IPR005501">
    <property type="entry name" value="LamB/YcsF/PxpA-like"/>
</dbReference>
<keyword evidence="2" id="KW-1185">Reference proteome</keyword>
<evidence type="ECO:0000313" key="2">
    <source>
        <dbReference type="Proteomes" id="UP000625780"/>
    </source>
</evidence>
<sequence>MKRWQIDINCDVGEGVGNEARLFPYISSCNLACGGHAGDEPTMREVISLAKKHHVRVGAHPSYPDRENFGRKSTQMESEAFRNTIQSQVKLLHGILKEEGIEMSHIKAHGALYNDLAKNRELSEQYLEALADYRNGISLYAPYGSAISDAARQMGFNIILEAFGDRNYEDDLSLVSRRSPQALITEPEAVLRHLLSMIVNSEVKTINGIFRHIEAQTFCIHGDTATAFEILAYLSVEFPKHHIHLRK</sequence>
<dbReference type="InterPro" id="IPR011330">
    <property type="entry name" value="Glyco_hydro/deAcase_b/a-brl"/>
</dbReference>
<accession>A0ABQ1QRI0</accession>
<organism evidence="1 2">
    <name type="scientific">Muriicola marianensis</name>
    <dbReference type="NCBI Taxonomy" id="1324801"/>
    <lineage>
        <taxon>Bacteria</taxon>
        <taxon>Pseudomonadati</taxon>
        <taxon>Bacteroidota</taxon>
        <taxon>Flavobacteriia</taxon>
        <taxon>Flavobacteriales</taxon>
        <taxon>Flavobacteriaceae</taxon>
        <taxon>Muriicola</taxon>
    </lineage>
</organism>
<dbReference type="EMBL" id="BMFH01000001">
    <property type="protein sequence ID" value="GGD39851.1"/>
    <property type="molecule type" value="Genomic_DNA"/>
</dbReference>
<dbReference type="PANTHER" id="PTHR30292:SF0">
    <property type="entry name" value="5-OXOPROLINASE SUBUNIT A"/>
    <property type="match status" value="1"/>
</dbReference>
<evidence type="ECO:0000313" key="1">
    <source>
        <dbReference type="EMBL" id="GGD39851.1"/>
    </source>
</evidence>
<gene>
    <name evidence="1" type="ORF">GCM10011361_03690</name>
</gene>
<protein>
    <submittedName>
        <fullName evidence="1">LamB/YcsF family protein</fullName>
    </submittedName>
</protein>
<dbReference type="NCBIfam" id="NF003814">
    <property type="entry name" value="PRK05406.1-3"/>
    <property type="match status" value="1"/>
</dbReference>
<dbReference type="NCBIfam" id="NF003816">
    <property type="entry name" value="PRK05406.1-5"/>
    <property type="match status" value="1"/>
</dbReference>